<proteinExistence type="predicted"/>
<dbReference type="Proteomes" id="UP000317977">
    <property type="component" value="Unassembled WGS sequence"/>
</dbReference>
<feature type="compositionally biased region" description="Polar residues" evidence="1">
    <location>
        <begin position="41"/>
        <end position="67"/>
    </location>
</feature>
<organism evidence="2 3">
    <name type="scientific">Rubripirellula reticaptiva</name>
    <dbReference type="NCBI Taxonomy" id="2528013"/>
    <lineage>
        <taxon>Bacteria</taxon>
        <taxon>Pseudomonadati</taxon>
        <taxon>Planctomycetota</taxon>
        <taxon>Planctomycetia</taxon>
        <taxon>Pirellulales</taxon>
        <taxon>Pirellulaceae</taxon>
        <taxon>Rubripirellula</taxon>
    </lineage>
</organism>
<evidence type="ECO:0000256" key="1">
    <source>
        <dbReference type="SAM" id="MobiDB-lite"/>
    </source>
</evidence>
<name>A0A5C6F529_9BACT</name>
<gene>
    <name evidence="2" type="ORF">Poly59_24560</name>
</gene>
<dbReference type="AlphaFoldDB" id="A0A5C6F529"/>
<sequence>MKAMRRWSSTANRKTLWIGEAIGLACPSSSNCRDGDDWTDGYTSVQSSSPMETPATRTGPNATPRRTNAISNEVRNGMMTFVFDLFRPDRRRRCLNLGLGG</sequence>
<accession>A0A5C6F529</accession>
<comment type="caution">
    <text evidence="2">The sequence shown here is derived from an EMBL/GenBank/DDBJ whole genome shotgun (WGS) entry which is preliminary data.</text>
</comment>
<feature type="region of interest" description="Disordered" evidence="1">
    <location>
        <begin position="37"/>
        <end position="67"/>
    </location>
</feature>
<reference evidence="2 3" key="1">
    <citation type="submission" date="2019-02" db="EMBL/GenBank/DDBJ databases">
        <title>Deep-cultivation of Planctomycetes and their phenomic and genomic characterization uncovers novel biology.</title>
        <authorList>
            <person name="Wiegand S."/>
            <person name="Jogler M."/>
            <person name="Boedeker C."/>
            <person name="Pinto D."/>
            <person name="Vollmers J."/>
            <person name="Rivas-Marin E."/>
            <person name="Kohn T."/>
            <person name="Peeters S.H."/>
            <person name="Heuer A."/>
            <person name="Rast P."/>
            <person name="Oberbeckmann S."/>
            <person name="Bunk B."/>
            <person name="Jeske O."/>
            <person name="Meyerdierks A."/>
            <person name="Storesund J.E."/>
            <person name="Kallscheuer N."/>
            <person name="Luecker S."/>
            <person name="Lage O.M."/>
            <person name="Pohl T."/>
            <person name="Merkel B.J."/>
            <person name="Hornburger P."/>
            <person name="Mueller R.-W."/>
            <person name="Bruemmer F."/>
            <person name="Labrenz M."/>
            <person name="Spormann A.M."/>
            <person name="Op Den Camp H."/>
            <person name="Overmann J."/>
            <person name="Amann R."/>
            <person name="Jetten M.S.M."/>
            <person name="Mascher T."/>
            <person name="Medema M.H."/>
            <person name="Devos D.P."/>
            <person name="Kaster A.-K."/>
            <person name="Ovreas L."/>
            <person name="Rohde M."/>
            <person name="Galperin M.Y."/>
            <person name="Jogler C."/>
        </authorList>
    </citation>
    <scope>NUCLEOTIDE SEQUENCE [LARGE SCALE GENOMIC DNA]</scope>
    <source>
        <strain evidence="2 3">Poly59</strain>
    </source>
</reference>
<evidence type="ECO:0000313" key="2">
    <source>
        <dbReference type="EMBL" id="TWU56152.1"/>
    </source>
</evidence>
<keyword evidence="3" id="KW-1185">Reference proteome</keyword>
<evidence type="ECO:0000313" key="3">
    <source>
        <dbReference type="Proteomes" id="UP000317977"/>
    </source>
</evidence>
<protein>
    <submittedName>
        <fullName evidence="2">Uncharacterized protein</fullName>
    </submittedName>
</protein>
<dbReference type="EMBL" id="SJPX01000002">
    <property type="protein sequence ID" value="TWU56152.1"/>
    <property type="molecule type" value="Genomic_DNA"/>
</dbReference>